<proteinExistence type="predicted"/>
<sequence length="41" mass="4752">MLREAEQFVGSKYVDQVLDSLYVIETAMKHFFVRAEMGKNA</sequence>
<comment type="caution">
    <text evidence="1">The sequence shown here is derived from an EMBL/GenBank/DDBJ whole genome shotgun (WGS) entry which is preliminary data.</text>
</comment>
<dbReference type="AlphaFoldDB" id="X1J5C0"/>
<reference evidence="1" key="1">
    <citation type="journal article" date="2014" name="Front. Microbiol.">
        <title>High frequency of phylogenetically diverse reductive dehalogenase-homologous genes in deep subseafloor sedimentary metagenomes.</title>
        <authorList>
            <person name="Kawai M."/>
            <person name="Futagami T."/>
            <person name="Toyoda A."/>
            <person name="Takaki Y."/>
            <person name="Nishi S."/>
            <person name="Hori S."/>
            <person name="Arai W."/>
            <person name="Tsubouchi T."/>
            <person name="Morono Y."/>
            <person name="Uchiyama I."/>
            <person name="Ito T."/>
            <person name="Fujiyama A."/>
            <person name="Inagaki F."/>
            <person name="Takami H."/>
        </authorList>
    </citation>
    <scope>NUCLEOTIDE SEQUENCE</scope>
    <source>
        <strain evidence="1">Expedition CK06-06</strain>
    </source>
</reference>
<name>X1J5C0_9ZZZZ</name>
<protein>
    <submittedName>
        <fullName evidence="1">Uncharacterized protein</fullName>
    </submittedName>
</protein>
<accession>X1J5C0</accession>
<organism evidence="1">
    <name type="scientific">marine sediment metagenome</name>
    <dbReference type="NCBI Taxonomy" id="412755"/>
    <lineage>
        <taxon>unclassified sequences</taxon>
        <taxon>metagenomes</taxon>
        <taxon>ecological metagenomes</taxon>
    </lineage>
</organism>
<feature type="non-terminal residue" evidence="1">
    <location>
        <position position="41"/>
    </location>
</feature>
<evidence type="ECO:0000313" key="1">
    <source>
        <dbReference type="EMBL" id="GAH76710.1"/>
    </source>
</evidence>
<gene>
    <name evidence="1" type="ORF">S03H2_64058</name>
</gene>
<dbReference type="EMBL" id="BARU01041566">
    <property type="protein sequence ID" value="GAH76710.1"/>
    <property type="molecule type" value="Genomic_DNA"/>
</dbReference>